<gene>
    <name evidence="2" type="ORF">JOF47_000097</name>
</gene>
<protein>
    <submittedName>
        <fullName evidence="2">Histidine ammonia-lyase</fullName>
        <ecNumber evidence="2">4.3.1.3</ecNumber>
    </submittedName>
</protein>
<keyword evidence="1 2" id="KW-0456">Lyase</keyword>
<dbReference type="Proteomes" id="UP001296993">
    <property type="component" value="Unassembled WGS sequence"/>
</dbReference>
<dbReference type="InterPro" id="IPR008948">
    <property type="entry name" value="L-Aspartase-like"/>
</dbReference>
<evidence type="ECO:0000313" key="3">
    <source>
        <dbReference type="Proteomes" id="UP001296993"/>
    </source>
</evidence>
<dbReference type="CDD" id="cd00332">
    <property type="entry name" value="PAL-HAL"/>
    <property type="match status" value="1"/>
</dbReference>
<dbReference type="PROSITE" id="PS00488">
    <property type="entry name" value="PAL_HISTIDASE"/>
    <property type="match status" value="1"/>
</dbReference>
<comment type="caution">
    <text evidence="2">The sequence shown here is derived from an EMBL/GenBank/DDBJ whole genome shotgun (WGS) entry which is preliminary data.</text>
</comment>
<dbReference type="Pfam" id="PF00221">
    <property type="entry name" value="Lyase_aromatic"/>
    <property type="match status" value="1"/>
</dbReference>
<sequence>MTTTVLAEAAPVTIGVHRATLDDLIQVARHRRPVVIDEAVFETMRPSQEWLQGVVDQMGPGKQTPPIYSINTGFGSLAGRQAFAEPSDAAELSRRLVLSNAAGVGRHVDEEVVRATMFIRIVSLTQGYSGVRPEIITTLAKMLNAGVCPAIPEYGSLGASGDLIPLAHVAIVMSRSHTGEDLELDSGEALVDGNVVSGIAAMRHAGIERLPLGAKDGLALLNGTSFSCAQAALALFDAQNLLETAQITAAMSIEALMGFGDAFIDELHQARGQRGQIEVAARIRELLAGSTLIDGNASTDPVRQPPQDAYSLRCVPQVFGAIKDTLGFAAGIIDNEINAATDNPLIFPALPDTRKLKAVSGGNFHAEYVAFAADFISIVVTEIGNITERRLFRLDDGTLNRGLPDMLIDSEQTGMDCGYMLPQYLAAALVSDCKTLAHPDSVDSIPTCANQEDHVSMANNAGRHARQIVANIESVVGIELLMAAQALELRAMREETGDARPGPASAAALALVRSSKSADGRPVDHIRKDVVLYPRVRKALDLVHSGAVVETVNKVLAG</sequence>
<dbReference type="GO" id="GO:0004397">
    <property type="term" value="F:histidine ammonia-lyase activity"/>
    <property type="evidence" value="ECO:0007669"/>
    <property type="project" value="UniProtKB-EC"/>
</dbReference>
<evidence type="ECO:0000256" key="1">
    <source>
        <dbReference type="ARBA" id="ARBA00023239"/>
    </source>
</evidence>
<keyword evidence="3" id="KW-1185">Reference proteome</keyword>
<accession>A0ABS4X8A7</accession>
<dbReference type="NCBIfam" id="NF006871">
    <property type="entry name" value="PRK09367.1"/>
    <property type="match status" value="1"/>
</dbReference>
<dbReference type="Gene3D" id="1.20.200.10">
    <property type="entry name" value="Fumarase/aspartase (Central domain)"/>
    <property type="match status" value="1"/>
</dbReference>
<dbReference type="SUPFAM" id="SSF48557">
    <property type="entry name" value="L-aspartase-like"/>
    <property type="match status" value="1"/>
</dbReference>
<dbReference type="EC" id="4.3.1.3" evidence="2"/>
<dbReference type="PANTHER" id="PTHR10362">
    <property type="entry name" value="HISTIDINE AMMONIA-LYASE"/>
    <property type="match status" value="1"/>
</dbReference>
<dbReference type="InterPro" id="IPR022313">
    <property type="entry name" value="Phe/His_NH3-lyase_AS"/>
</dbReference>
<organism evidence="2 3">
    <name type="scientific">Paeniglutamicibacter kerguelensis</name>
    <dbReference type="NCBI Taxonomy" id="254788"/>
    <lineage>
        <taxon>Bacteria</taxon>
        <taxon>Bacillati</taxon>
        <taxon>Actinomycetota</taxon>
        <taxon>Actinomycetes</taxon>
        <taxon>Micrococcales</taxon>
        <taxon>Micrococcaceae</taxon>
        <taxon>Paeniglutamicibacter</taxon>
    </lineage>
</organism>
<evidence type="ECO:0000313" key="2">
    <source>
        <dbReference type="EMBL" id="MBP2384586.1"/>
    </source>
</evidence>
<dbReference type="InterPro" id="IPR001106">
    <property type="entry name" value="Aromatic_Lyase"/>
</dbReference>
<dbReference type="EMBL" id="JAGIOF010000001">
    <property type="protein sequence ID" value="MBP2384586.1"/>
    <property type="molecule type" value="Genomic_DNA"/>
</dbReference>
<dbReference type="RefSeq" id="WP_209995234.1">
    <property type="nucleotide sequence ID" value="NZ_BAAAJY010000008.1"/>
</dbReference>
<proteinExistence type="predicted"/>
<name>A0ABS4X8A7_9MICC</name>
<dbReference type="Gene3D" id="1.10.275.10">
    <property type="entry name" value="Fumarase/aspartase (N-terminal domain)"/>
    <property type="match status" value="1"/>
</dbReference>
<dbReference type="InterPro" id="IPR024083">
    <property type="entry name" value="Fumarase/histidase_N"/>
</dbReference>
<reference evidence="2 3" key="1">
    <citation type="submission" date="2021-03" db="EMBL/GenBank/DDBJ databases">
        <title>Sequencing the genomes of 1000 actinobacteria strains.</title>
        <authorList>
            <person name="Klenk H.-P."/>
        </authorList>
    </citation>
    <scope>NUCLEOTIDE SEQUENCE [LARGE SCALE GENOMIC DNA]</scope>
    <source>
        <strain evidence="2 3">DSM 15797</strain>
    </source>
</reference>